<evidence type="ECO:0000256" key="1">
    <source>
        <dbReference type="ARBA" id="ARBA00010515"/>
    </source>
</evidence>
<organism evidence="5 6">
    <name type="scientific">Mikania micrantha</name>
    <name type="common">bitter vine</name>
    <dbReference type="NCBI Taxonomy" id="192012"/>
    <lineage>
        <taxon>Eukaryota</taxon>
        <taxon>Viridiplantae</taxon>
        <taxon>Streptophyta</taxon>
        <taxon>Embryophyta</taxon>
        <taxon>Tracheophyta</taxon>
        <taxon>Spermatophyta</taxon>
        <taxon>Magnoliopsida</taxon>
        <taxon>eudicotyledons</taxon>
        <taxon>Gunneridae</taxon>
        <taxon>Pentapetalae</taxon>
        <taxon>asterids</taxon>
        <taxon>campanulids</taxon>
        <taxon>Asterales</taxon>
        <taxon>Asteraceae</taxon>
        <taxon>Asteroideae</taxon>
        <taxon>Heliantheae alliance</taxon>
        <taxon>Eupatorieae</taxon>
        <taxon>Mikania</taxon>
    </lineage>
</organism>
<reference evidence="5 6" key="1">
    <citation type="submission" date="2019-05" db="EMBL/GenBank/DDBJ databases">
        <title>Mikania micrantha, genome provides insights into the molecular mechanism of rapid growth.</title>
        <authorList>
            <person name="Liu B."/>
        </authorList>
    </citation>
    <scope>NUCLEOTIDE SEQUENCE [LARGE SCALE GENOMIC DNA]</scope>
    <source>
        <strain evidence="5">NLD-2019</strain>
        <tissue evidence="5">Leaf</tissue>
    </source>
</reference>
<dbReference type="GO" id="GO:0005634">
    <property type="term" value="C:nucleus"/>
    <property type="evidence" value="ECO:0007669"/>
    <property type="project" value="TreeGrafter"/>
</dbReference>
<comment type="caution">
    <text evidence="5">The sequence shown here is derived from an EMBL/GenBank/DDBJ whole genome shotgun (WGS) entry which is preliminary data.</text>
</comment>
<sequence>MSNFKLSYNLLRRQDGTFNRHLAEYLDRKVLANVNPVNGVFSFDIVINKSINLWSRIYRPAATDGEGGAVTLSASFTQLEKPVSKSDFVPVIIFFHGGSFAHSSANSAIYDILCRRLAGLCKAVVVSLNYRRAPEHPYPSAYDDGWTALKWVNSRPWLQSKDSKVHIFLAGDSSGGNIVHQVALQAAKSKTKIHVLGNILLNPMFGGQTRTESEKRLDTKYFVTIQDRDWYWKAFLPEGEDRDHPACNPFGPRGITLEGVKFPKSLVVVAGLDLIQDWQLAYADGLKRAGQDVKLLYLEKATIGFYLLPNNDHFHIVMDEISNFVRPIPDCE</sequence>
<dbReference type="AlphaFoldDB" id="A0A5N6Q2W4"/>
<dbReference type="GO" id="GO:0010331">
    <property type="term" value="F:gibberellin binding"/>
    <property type="evidence" value="ECO:0007669"/>
    <property type="project" value="TreeGrafter"/>
</dbReference>
<dbReference type="PROSITE" id="PS01174">
    <property type="entry name" value="LIPASE_GDXG_SER"/>
    <property type="match status" value="1"/>
</dbReference>
<dbReference type="InterPro" id="IPR050466">
    <property type="entry name" value="Carboxylest/Gibb_receptor"/>
</dbReference>
<feature type="domain" description="Alpha/beta hydrolase fold-3" evidence="4">
    <location>
        <begin position="92"/>
        <end position="306"/>
    </location>
</feature>
<dbReference type="OrthoDB" id="408631at2759"/>
<keyword evidence="6" id="KW-1185">Reference proteome</keyword>
<gene>
    <name evidence="5" type="ORF">E3N88_01552</name>
</gene>
<name>A0A5N6Q2W4_9ASTR</name>
<evidence type="ECO:0000256" key="3">
    <source>
        <dbReference type="PROSITE-ProRule" id="PRU10038"/>
    </source>
</evidence>
<dbReference type="InterPro" id="IPR029058">
    <property type="entry name" value="AB_hydrolase_fold"/>
</dbReference>
<dbReference type="GO" id="GO:0048444">
    <property type="term" value="P:floral organ morphogenesis"/>
    <property type="evidence" value="ECO:0007669"/>
    <property type="project" value="TreeGrafter"/>
</dbReference>
<feature type="active site" evidence="3">
    <location>
        <position position="173"/>
    </location>
</feature>
<dbReference type="InterPro" id="IPR002168">
    <property type="entry name" value="Lipase_GDXG_HIS_AS"/>
</dbReference>
<dbReference type="GO" id="GO:0010325">
    <property type="term" value="P:raffinose family oligosaccharide biosynthetic process"/>
    <property type="evidence" value="ECO:0007669"/>
    <property type="project" value="TreeGrafter"/>
</dbReference>
<dbReference type="PANTHER" id="PTHR23024:SF492">
    <property type="entry name" value="GIBBERELLIN RECEPTOR GID1C"/>
    <property type="match status" value="1"/>
</dbReference>
<keyword evidence="2" id="KW-0378">Hydrolase</keyword>
<evidence type="ECO:0000256" key="2">
    <source>
        <dbReference type="ARBA" id="ARBA00022801"/>
    </source>
</evidence>
<dbReference type="InterPro" id="IPR013094">
    <property type="entry name" value="AB_hydrolase_3"/>
</dbReference>
<dbReference type="InterPro" id="IPR033140">
    <property type="entry name" value="Lipase_GDXG_put_SER_AS"/>
</dbReference>
<dbReference type="Gene3D" id="3.40.50.1820">
    <property type="entry name" value="alpha/beta hydrolase"/>
    <property type="match status" value="1"/>
</dbReference>
<dbReference type="Proteomes" id="UP000326396">
    <property type="component" value="Linkage Group LG1"/>
</dbReference>
<comment type="similarity">
    <text evidence="1">Belongs to the 'GDXG' lipolytic enzyme family.</text>
</comment>
<dbReference type="Pfam" id="PF07859">
    <property type="entry name" value="Abhydrolase_3"/>
    <property type="match status" value="1"/>
</dbReference>
<evidence type="ECO:0000259" key="4">
    <source>
        <dbReference type="Pfam" id="PF07859"/>
    </source>
</evidence>
<dbReference type="PANTHER" id="PTHR23024">
    <property type="entry name" value="ARYLACETAMIDE DEACETYLASE"/>
    <property type="match status" value="1"/>
</dbReference>
<dbReference type="SUPFAM" id="SSF53474">
    <property type="entry name" value="alpha/beta-Hydrolases"/>
    <property type="match status" value="1"/>
</dbReference>
<dbReference type="PROSITE" id="PS01173">
    <property type="entry name" value="LIPASE_GDXG_HIS"/>
    <property type="match status" value="1"/>
</dbReference>
<protein>
    <recommendedName>
        <fullName evidence="4">Alpha/beta hydrolase fold-3 domain-containing protein</fullName>
    </recommendedName>
</protein>
<dbReference type="GO" id="GO:0009939">
    <property type="term" value="P:positive regulation of gibberellic acid mediated signaling pathway"/>
    <property type="evidence" value="ECO:0007669"/>
    <property type="project" value="TreeGrafter"/>
</dbReference>
<evidence type="ECO:0000313" key="6">
    <source>
        <dbReference type="Proteomes" id="UP000326396"/>
    </source>
</evidence>
<dbReference type="GO" id="GO:0016787">
    <property type="term" value="F:hydrolase activity"/>
    <property type="evidence" value="ECO:0007669"/>
    <property type="project" value="UniProtKB-KW"/>
</dbReference>
<proteinExistence type="inferred from homology"/>
<dbReference type="GO" id="GO:0005737">
    <property type="term" value="C:cytoplasm"/>
    <property type="evidence" value="ECO:0007669"/>
    <property type="project" value="TreeGrafter"/>
</dbReference>
<accession>A0A5N6Q2W4</accession>
<dbReference type="EMBL" id="SZYD01000001">
    <property type="protein sequence ID" value="KAD7478416.1"/>
    <property type="molecule type" value="Genomic_DNA"/>
</dbReference>
<evidence type="ECO:0000313" key="5">
    <source>
        <dbReference type="EMBL" id="KAD7478416.1"/>
    </source>
</evidence>